<dbReference type="EMBL" id="CP063373">
    <property type="protein sequence ID" value="QOV40260.1"/>
    <property type="molecule type" value="Genomic_DNA"/>
</dbReference>
<dbReference type="SUPFAM" id="SSF53335">
    <property type="entry name" value="S-adenosyl-L-methionine-dependent methyltransferases"/>
    <property type="match status" value="1"/>
</dbReference>
<dbReference type="KEGG" id="sfeu:IM697_18750"/>
<dbReference type="InterPro" id="IPR025714">
    <property type="entry name" value="Methyltranfer_dom"/>
</dbReference>
<dbReference type="RefSeq" id="WP_194048847.1">
    <property type="nucleotide sequence ID" value="NZ_CP063373.1"/>
</dbReference>
<protein>
    <submittedName>
        <fullName evidence="2">Class I SAM-dependent methyltransferase</fullName>
    </submittedName>
</protein>
<dbReference type="Pfam" id="PF13847">
    <property type="entry name" value="Methyltransf_31"/>
    <property type="match status" value="1"/>
</dbReference>
<reference evidence="2 3" key="1">
    <citation type="submission" date="2020-10" db="EMBL/GenBank/DDBJ databases">
        <title>Streptomyces ferrugineus complate genome analysis.</title>
        <authorList>
            <person name="Anwar N."/>
        </authorList>
    </citation>
    <scope>NUCLEOTIDE SEQUENCE [LARGE SCALE GENOMIC DNA]</scope>
    <source>
        <strain evidence="2 3">CCTCC AA2014009</strain>
    </source>
</reference>
<evidence type="ECO:0000313" key="2">
    <source>
        <dbReference type="EMBL" id="QOV40260.1"/>
    </source>
</evidence>
<feature type="domain" description="Methyltransferase" evidence="1">
    <location>
        <begin position="43"/>
        <end position="141"/>
    </location>
</feature>
<dbReference type="PANTHER" id="PTHR43861">
    <property type="entry name" value="TRANS-ACONITATE 2-METHYLTRANSFERASE-RELATED"/>
    <property type="match status" value="1"/>
</dbReference>
<dbReference type="CDD" id="cd02440">
    <property type="entry name" value="AdoMet_MTases"/>
    <property type="match status" value="1"/>
</dbReference>
<accession>A0A7M2SV84</accession>
<organism evidence="2 3">
    <name type="scientific">Streptomyces ferrugineus</name>
    <dbReference type="NCBI Taxonomy" id="1413221"/>
    <lineage>
        <taxon>Bacteria</taxon>
        <taxon>Bacillati</taxon>
        <taxon>Actinomycetota</taxon>
        <taxon>Actinomycetes</taxon>
        <taxon>Kitasatosporales</taxon>
        <taxon>Streptomycetaceae</taxon>
        <taxon>Streptomyces</taxon>
    </lineage>
</organism>
<dbReference type="InterPro" id="IPR029063">
    <property type="entry name" value="SAM-dependent_MTases_sf"/>
</dbReference>
<gene>
    <name evidence="2" type="ORF">IM697_18750</name>
</gene>
<dbReference type="AlphaFoldDB" id="A0A7M2SV84"/>
<keyword evidence="3" id="KW-1185">Reference proteome</keyword>
<keyword evidence="2" id="KW-0808">Transferase</keyword>
<dbReference type="GO" id="GO:0008168">
    <property type="term" value="F:methyltransferase activity"/>
    <property type="evidence" value="ECO:0007669"/>
    <property type="project" value="UniProtKB-KW"/>
</dbReference>
<dbReference type="GO" id="GO:0032259">
    <property type="term" value="P:methylation"/>
    <property type="evidence" value="ECO:0007669"/>
    <property type="project" value="UniProtKB-KW"/>
</dbReference>
<dbReference type="Gene3D" id="3.40.50.150">
    <property type="entry name" value="Vaccinia Virus protein VP39"/>
    <property type="match status" value="1"/>
</dbReference>
<evidence type="ECO:0000313" key="3">
    <source>
        <dbReference type="Proteomes" id="UP000594205"/>
    </source>
</evidence>
<keyword evidence="2" id="KW-0489">Methyltransferase</keyword>
<sequence length="221" mass="24347">MKVEPVQHWERVYRDVGDGPTPWDVPETPAEVLHWIARVPSPARVIDLGCGRGRDTCALAMSGHDTVGIDFSASAVGAARRAAAQLGLGNVSFEVADILRFRARRPFDLAIDYSVFHHIRPEDRDLYRDTIAALVRPEGLFGMVCYSDRDPSAQGGPDRVGSLGNTIHHPSADEVVSLLCGHFSLKEHGETTLGRRSHHLAHRFLFRRRTDALAVGARKGL</sequence>
<dbReference type="Proteomes" id="UP000594205">
    <property type="component" value="Chromosome"/>
</dbReference>
<dbReference type="GO" id="GO:0017000">
    <property type="term" value="P:antibiotic biosynthetic process"/>
    <property type="evidence" value="ECO:0007669"/>
    <property type="project" value="UniProtKB-ARBA"/>
</dbReference>
<proteinExistence type="predicted"/>
<evidence type="ECO:0000259" key="1">
    <source>
        <dbReference type="Pfam" id="PF13847"/>
    </source>
</evidence>
<name>A0A7M2SV84_9ACTN</name>